<feature type="compositionally biased region" description="Low complexity" evidence="1">
    <location>
        <begin position="126"/>
        <end position="138"/>
    </location>
</feature>
<proteinExistence type="predicted"/>
<feature type="region of interest" description="Disordered" evidence="1">
    <location>
        <begin position="124"/>
        <end position="155"/>
    </location>
</feature>
<sequence>MSDEIQVKEGYGVEEVVALMATLRERMNLEEGELYALHKGLLRRVARQEEENGLRRIKIMEEAYEAAQIAARRLRKYGRGYRPDPALVVSAFVMHACAEMTPEDADGVALNYLQRLFHPTAPFQGSAATATNSKSASNRPSPTPGSHSIADAHAL</sequence>
<dbReference type="RefSeq" id="WP_048677177.1">
    <property type="nucleotide sequence ID" value="NZ_CBTJ020000119.1"/>
</dbReference>
<reference evidence="2" key="2">
    <citation type="submission" date="2014-03" db="EMBL/GenBank/DDBJ databases">
        <title>Candidatus Competibacter-lineage genomes retrieved from metagenomes reveal functional metabolic diversity.</title>
        <authorList>
            <person name="McIlroy S.J."/>
            <person name="Albertsen M."/>
            <person name="Andresen E.K."/>
            <person name="Saunders A.M."/>
            <person name="Kristiansen R."/>
            <person name="Stokholm-Bjerregaard M."/>
            <person name="Nielsen K.L."/>
            <person name="Nielsen P.H."/>
        </authorList>
    </citation>
    <scope>NUCLEOTIDE SEQUENCE</scope>
    <source>
        <strain evidence="2">Run_A_D11</strain>
    </source>
</reference>
<gene>
    <name evidence="2" type="ORF">BN873_p70004</name>
</gene>
<accession>W6M9S7</accession>
<organism evidence="2 3">
    <name type="scientific">Candidatus Competibacter denitrificans Run_A_D11</name>
    <dbReference type="NCBI Taxonomy" id="1400863"/>
    <lineage>
        <taxon>Bacteria</taxon>
        <taxon>Pseudomonadati</taxon>
        <taxon>Pseudomonadota</taxon>
        <taxon>Gammaproteobacteria</taxon>
        <taxon>Candidatus Competibacteraceae</taxon>
        <taxon>Candidatus Competibacter</taxon>
    </lineage>
</organism>
<comment type="caution">
    <text evidence="2">The sequence shown here is derived from an EMBL/GenBank/DDBJ whole genome shotgun (WGS) entry which is preliminary data.</text>
</comment>
<dbReference type="Proteomes" id="UP000035760">
    <property type="component" value="Unassembled WGS sequence"/>
</dbReference>
<evidence type="ECO:0000256" key="1">
    <source>
        <dbReference type="SAM" id="MobiDB-lite"/>
    </source>
</evidence>
<protein>
    <submittedName>
        <fullName evidence="2">Uncharacterized protein</fullName>
    </submittedName>
</protein>
<name>W6M9S7_9GAMM</name>
<reference evidence="2" key="1">
    <citation type="submission" date="2013-07" db="EMBL/GenBank/DDBJ databases">
        <authorList>
            <person name="McIlroy S."/>
        </authorList>
    </citation>
    <scope>NUCLEOTIDE SEQUENCE [LARGE SCALE GENOMIC DNA]</scope>
    <source>
        <strain evidence="2">Run_A_D11</strain>
    </source>
</reference>
<evidence type="ECO:0000313" key="2">
    <source>
        <dbReference type="EMBL" id="CDI04766.1"/>
    </source>
</evidence>
<dbReference type="EMBL" id="CBTJ020000119">
    <property type="protein sequence ID" value="CDI04766.1"/>
    <property type="molecule type" value="Genomic_DNA"/>
</dbReference>
<evidence type="ECO:0000313" key="3">
    <source>
        <dbReference type="Proteomes" id="UP000035760"/>
    </source>
</evidence>
<keyword evidence="3" id="KW-1185">Reference proteome</keyword>
<dbReference type="OrthoDB" id="9829633at2"/>
<dbReference type="AlphaFoldDB" id="W6M9S7"/>